<evidence type="ECO:0000313" key="7">
    <source>
        <dbReference type="EnsemblMetazoa" id="GMOY004971-PA"/>
    </source>
</evidence>
<dbReference type="AlphaFoldDB" id="A0A1B0FM70"/>
<dbReference type="Proteomes" id="UP000092444">
    <property type="component" value="Unassembled WGS sequence"/>
</dbReference>
<proteinExistence type="inferred from homology"/>
<dbReference type="GO" id="GO:0005829">
    <property type="term" value="C:cytosol"/>
    <property type="evidence" value="ECO:0007669"/>
    <property type="project" value="TreeGrafter"/>
</dbReference>
<feature type="domain" description="Glyceraldehyde 3-phosphate dehydrogenase NAD(P) binding" evidence="6">
    <location>
        <begin position="88"/>
        <end position="210"/>
    </location>
</feature>
<dbReference type="VEuPathDB" id="VectorBase:GMOY004971"/>
<dbReference type="GO" id="GO:0004365">
    <property type="term" value="F:glyceraldehyde-3-phosphate dehydrogenase (NAD+) (phosphorylating) activity"/>
    <property type="evidence" value="ECO:0007669"/>
    <property type="project" value="UniProtKB-EC"/>
</dbReference>
<reference evidence="7" key="1">
    <citation type="submission" date="2020-05" db="UniProtKB">
        <authorList>
            <consortium name="EnsemblMetazoa"/>
        </authorList>
    </citation>
    <scope>IDENTIFICATION</scope>
    <source>
        <strain evidence="7">Yale</strain>
    </source>
</reference>
<name>A0A1B0FM70_GLOMM</name>
<evidence type="ECO:0000313" key="8">
    <source>
        <dbReference type="Proteomes" id="UP000092444"/>
    </source>
</evidence>
<dbReference type="EnsemblMetazoa" id="GMOY004971-RA">
    <property type="protein sequence ID" value="GMOY004971-PA"/>
    <property type="gene ID" value="GMOY004971"/>
</dbReference>
<comment type="catalytic activity">
    <reaction evidence="5">
        <text>D-glyceraldehyde 3-phosphate + phosphate + NAD(+) = (2R)-3-phospho-glyceroyl phosphate + NADH + H(+)</text>
        <dbReference type="Rhea" id="RHEA:10300"/>
        <dbReference type="ChEBI" id="CHEBI:15378"/>
        <dbReference type="ChEBI" id="CHEBI:43474"/>
        <dbReference type="ChEBI" id="CHEBI:57540"/>
        <dbReference type="ChEBI" id="CHEBI:57604"/>
        <dbReference type="ChEBI" id="CHEBI:57945"/>
        <dbReference type="ChEBI" id="CHEBI:59776"/>
        <dbReference type="EC" id="1.2.1.12"/>
    </reaction>
</comment>
<dbReference type="InterPro" id="IPR020831">
    <property type="entry name" value="GlycerAld/Erythrose_P_DH"/>
</dbReference>
<keyword evidence="8" id="KW-1185">Reference proteome</keyword>
<evidence type="ECO:0000256" key="4">
    <source>
        <dbReference type="ARBA" id="ARBA00023027"/>
    </source>
</evidence>
<comment type="similarity">
    <text evidence="1">Belongs to the glyceraldehyde-3-phosphate dehydrogenase family.</text>
</comment>
<evidence type="ECO:0000259" key="6">
    <source>
        <dbReference type="SMART" id="SM00846"/>
    </source>
</evidence>
<dbReference type="PANTHER" id="PTHR10836:SF76">
    <property type="entry name" value="GLYCERALDEHYDE-3-PHOSPHATE DEHYDROGENASE-RELATED"/>
    <property type="match status" value="1"/>
</dbReference>
<dbReference type="InterPro" id="IPR036291">
    <property type="entry name" value="NAD(P)-bd_dom_sf"/>
</dbReference>
<dbReference type="SMART" id="SM00846">
    <property type="entry name" value="Gp_dh_N"/>
    <property type="match status" value="1"/>
</dbReference>
<dbReference type="EMBL" id="CCAG010007506">
    <property type="status" value="NOT_ANNOTATED_CDS"/>
    <property type="molecule type" value="Genomic_DNA"/>
</dbReference>
<keyword evidence="4" id="KW-0520">NAD</keyword>
<evidence type="ECO:0000256" key="1">
    <source>
        <dbReference type="ARBA" id="ARBA00007406"/>
    </source>
</evidence>
<sequence length="298" mass="32747">MVVMLLHVLVKAYGSMLNLLVNNPLLLLKILAFHVECIVKAYAGSFLEIVDPDQNKVPPEEMLTLLYNFHQIAVQTHKGFFCNKKKTSKISISGFGHKRCLLKNGEVLAINDPALSPDQMGYLLKYDSVRGRLNVEIESGKDCLVVNNKKVKLTNENAKKIPWAGVECVVDCCGAFTSIEKVSAHIHGLVKKVFLSYPSTDAPISFDNFCIEKGLMTTVHAVTPTQAVTDNARKKWRGGRSAILNSTGAATVVGKVIFDLKGKLMDMAFRVPTVKMSVVDLTGRIQNGASIDAIKEKK</sequence>
<dbReference type="Gene3D" id="3.30.360.10">
    <property type="entry name" value="Dihydrodipicolinate Reductase, domain 2"/>
    <property type="match status" value="1"/>
</dbReference>
<comment type="subunit">
    <text evidence="2">Homotetramer.</text>
</comment>
<protein>
    <recommendedName>
        <fullName evidence="6">Glyceraldehyde 3-phosphate dehydrogenase NAD(P) binding domain-containing protein</fullName>
    </recommendedName>
</protein>
<dbReference type="Pfam" id="PF02800">
    <property type="entry name" value="Gp_dh_C"/>
    <property type="match status" value="1"/>
</dbReference>
<evidence type="ECO:0000256" key="5">
    <source>
        <dbReference type="ARBA" id="ARBA00047698"/>
    </source>
</evidence>
<dbReference type="SUPFAM" id="SSF51735">
    <property type="entry name" value="NAD(P)-binding Rossmann-fold domains"/>
    <property type="match status" value="1"/>
</dbReference>
<dbReference type="PANTHER" id="PTHR10836">
    <property type="entry name" value="GLYCERALDEHYDE 3-PHOSPHATE DEHYDROGENASE"/>
    <property type="match status" value="1"/>
</dbReference>
<evidence type="ECO:0000256" key="3">
    <source>
        <dbReference type="ARBA" id="ARBA00023002"/>
    </source>
</evidence>
<dbReference type="GO" id="GO:0006096">
    <property type="term" value="P:glycolytic process"/>
    <property type="evidence" value="ECO:0007669"/>
    <property type="project" value="TreeGrafter"/>
</dbReference>
<dbReference type="SUPFAM" id="SSF55347">
    <property type="entry name" value="Glyceraldehyde-3-phosphate dehydrogenase-like, C-terminal domain"/>
    <property type="match status" value="1"/>
</dbReference>
<evidence type="ECO:0000256" key="2">
    <source>
        <dbReference type="ARBA" id="ARBA00011881"/>
    </source>
</evidence>
<dbReference type="InterPro" id="IPR020829">
    <property type="entry name" value="GlycerAld_3-P_DH_cat"/>
</dbReference>
<organism evidence="7 8">
    <name type="scientific">Glossina morsitans morsitans</name>
    <name type="common">Savannah tsetse fly</name>
    <dbReference type="NCBI Taxonomy" id="37546"/>
    <lineage>
        <taxon>Eukaryota</taxon>
        <taxon>Metazoa</taxon>
        <taxon>Ecdysozoa</taxon>
        <taxon>Arthropoda</taxon>
        <taxon>Hexapoda</taxon>
        <taxon>Insecta</taxon>
        <taxon>Pterygota</taxon>
        <taxon>Neoptera</taxon>
        <taxon>Endopterygota</taxon>
        <taxon>Diptera</taxon>
        <taxon>Brachycera</taxon>
        <taxon>Muscomorpha</taxon>
        <taxon>Hippoboscoidea</taxon>
        <taxon>Glossinidae</taxon>
        <taxon>Glossina</taxon>
    </lineage>
</organism>
<dbReference type="PhylomeDB" id="A0A1B0FM70"/>
<dbReference type="Pfam" id="PF00044">
    <property type="entry name" value="Gp_dh_N"/>
    <property type="match status" value="1"/>
</dbReference>
<keyword evidence="3" id="KW-0560">Oxidoreductase</keyword>
<dbReference type="Gene3D" id="3.40.50.720">
    <property type="entry name" value="NAD(P)-binding Rossmann-like Domain"/>
    <property type="match status" value="1"/>
</dbReference>
<dbReference type="InterPro" id="IPR020828">
    <property type="entry name" value="GlycerAld_3-P_DH_NAD(P)-bd"/>
</dbReference>
<dbReference type="GO" id="GO:0051287">
    <property type="term" value="F:NAD binding"/>
    <property type="evidence" value="ECO:0007669"/>
    <property type="project" value="InterPro"/>
</dbReference>
<accession>A0A1B0FM70</accession>
<dbReference type="STRING" id="37546.A0A1B0FM70"/>